<proteinExistence type="predicted"/>
<feature type="region of interest" description="Disordered" evidence="1">
    <location>
        <begin position="66"/>
        <end position="85"/>
    </location>
</feature>
<evidence type="ECO:0000313" key="3">
    <source>
        <dbReference type="Proteomes" id="UP001607302"/>
    </source>
</evidence>
<evidence type="ECO:0000313" key="2">
    <source>
        <dbReference type="EMBL" id="KAL2713378.1"/>
    </source>
</evidence>
<reference evidence="2 3" key="1">
    <citation type="journal article" date="2024" name="Ann. Entomol. Soc. Am.">
        <title>Genomic analyses of the southern and eastern yellowjacket wasps (Hymenoptera: Vespidae) reveal evolutionary signatures of social life.</title>
        <authorList>
            <person name="Catto M.A."/>
            <person name="Caine P.B."/>
            <person name="Orr S.E."/>
            <person name="Hunt B.G."/>
            <person name="Goodisman M.A.D."/>
        </authorList>
    </citation>
    <scope>NUCLEOTIDE SEQUENCE [LARGE SCALE GENOMIC DNA]</scope>
    <source>
        <strain evidence="2">233</strain>
        <tissue evidence="2">Head and thorax</tissue>
    </source>
</reference>
<dbReference type="EMBL" id="JAUDFV010000158">
    <property type="protein sequence ID" value="KAL2713378.1"/>
    <property type="molecule type" value="Genomic_DNA"/>
</dbReference>
<name>A0ABD1ZYH9_VESSQ</name>
<gene>
    <name evidence="2" type="ORF">V1478_017076</name>
</gene>
<organism evidence="2 3">
    <name type="scientific">Vespula squamosa</name>
    <name type="common">Southern yellow jacket</name>
    <name type="synonym">Wasp</name>
    <dbReference type="NCBI Taxonomy" id="30214"/>
    <lineage>
        <taxon>Eukaryota</taxon>
        <taxon>Metazoa</taxon>
        <taxon>Ecdysozoa</taxon>
        <taxon>Arthropoda</taxon>
        <taxon>Hexapoda</taxon>
        <taxon>Insecta</taxon>
        <taxon>Pterygota</taxon>
        <taxon>Neoptera</taxon>
        <taxon>Endopterygota</taxon>
        <taxon>Hymenoptera</taxon>
        <taxon>Apocrita</taxon>
        <taxon>Aculeata</taxon>
        <taxon>Vespoidea</taxon>
        <taxon>Vespidae</taxon>
        <taxon>Vespinae</taxon>
        <taxon>Vespula</taxon>
    </lineage>
</organism>
<dbReference type="AlphaFoldDB" id="A0ABD1ZYH9"/>
<protein>
    <submittedName>
        <fullName evidence="2">Uncharacterized protein</fullName>
    </submittedName>
</protein>
<sequence>MTEGPTFKSGPSNMASPPYSVGTLDRIMVGMRDTGYTVSMDAPASDTERDEAHIARQISHLLRVGKFNGGAPTNRDAAYKKLDQSTTSVSKRYPAPYLVK</sequence>
<dbReference type="Proteomes" id="UP001607302">
    <property type="component" value="Unassembled WGS sequence"/>
</dbReference>
<comment type="caution">
    <text evidence="2">The sequence shown here is derived from an EMBL/GenBank/DDBJ whole genome shotgun (WGS) entry which is preliminary data.</text>
</comment>
<evidence type="ECO:0000256" key="1">
    <source>
        <dbReference type="SAM" id="MobiDB-lite"/>
    </source>
</evidence>
<accession>A0ABD1ZYH9</accession>
<feature type="region of interest" description="Disordered" evidence="1">
    <location>
        <begin position="1"/>
        <end position="20"/>
    </location>
</feature>
<keyword evidence="3" id="KW-1185">Reference proteome</keyword>